<dbReference type="AlphaFoldDB" id="A0A5J4P3Z7"/>
<dbReference type="PANTHER" id="PTHR12147:SF26">
    <property type="entry name" value="PEPTIDASE M28 DOMAIN-CONTAINING PROTEIN"/>
    <property type="match status" value="1"/>
</dbReference>
<proteinExistence type="predicted"/>
<dbReference type="EMBL" id="SNRY01011907">
    <property type="protein sequence ID" value="KAA6303965.1"/>
    <property type="molecule type" value="Genomic_DNA"/>
</dbReference>
<evidence type="ECO:0000313" key="2">
    <source>
        <dbReference type="EMBL" id="KAA6303965.1"/>
    </source>
</evidence>
<comment type="caution">
    <text evidence="2">The sequence shown here is derived from an EMBL/GenBank/DDBJ whole genome shotgun (WGS) entry which is preliminary data.</text>
</comment>
<dbReference type="GO" id="GO:0006508">
    <property type="term" value="P:proteolysis"/>
    <property type="evidence" value="ECO:0007669"/>
    <property type="project" value="InterPro"/>
</dbReference>
<dbReference type="SUPFAM" id="SSF53187">
    <property type="entry name" value="Zn-dependent exopeptidases"/>
    <property type="match status" value="1"/>
</dbReference>
<dbReference type="GO" id="GO:0008235">
    <property type="term" value="F:metalloexopeptidase activity"/>
    <property type="evidence" value="ECO:0007669"/>
    <property type="project" value="InterPro"/>
</dbReference>
<organism evidence="2">
    <name type="scientific">termite gut metagenome</name>
    <dbReference type="NCBI Taxonomy" id="433724"/>
    <lineage>
        <taxon>unclassified sequences</taxon>
        <taxon>metagenomes</taxon>
        <taxon>organismal metagenomes</taxon>
    </lineage>
</organism>
<feature type="domain" description="Peptidase M28" evidence="1">
    <location>
        <begin position="1"/>
        <end position="149"/>
    </location>
</feature>
<gene>
    <name evidence="2" type="ORF">EZS27_044393</name>
</gene>
<accession>A0A5J4P3Z7</accession>
<name>A0A5J4P3Z7_9ZZZZ</name>
<dbReference type="Gene3D" id="3.40.630.10">
    <property type="entry name" value="Zn peptidases"/>
    <property type="match status" value="1"/>
</dbReference>
<feature type="non-terminal residue" evidence="2">
    <location>
        <position position="1"/>
    </location>
</feature>
<dbReference type="InterPro" id="IPR007484">
    <property type="entry name" value="Peptidase_M28"/>
</dbReference>
<reference evidence="2" key="1">
    <citation type="submission" date="2019-03" db="EMBL/GenBank/DDBJ databases">
        <title>Single cell metagenomics reveals metabolic interactions within the superorganism composed of flagellate Streblomastix strix and complex community of Bacteroidetes bacteria on its surface.</title>
        <authorList>
            <person name="Treitli S.C."/>
            <person name="Kolisko M."/>
            <person name="Husnik F."/>
            <person name="Keeling P."/>
            <person name="Hampl V."/>
        </authorList>
    </citation>
    <scope>NUCLEOTIDE SEQUENCE</scope>
    <source>
        <strain evidence="2">STM</strain>
    </source>
</reference>
<dbReference type="InterPro" id="IPR045175">
    <property type="entry name" value="M28_fam"/>
</dbReference>
<dbReference type="PANTHER" id="PTHR12147">
    <property type="entry name" value="METALLOPEPTIDASE M28 FAMILY MEMBER"/>
    <property type="match status" value="1"/>
</dbReference>
<evidence type="ECO:0000259" key="1">
    <source>
        <dbReference type="Pfam" id="PF04389"/>
    </source>
</evidence>
<sequence length="161" mass="18489">AFWDGEEVNYLGSEYFVANFTQISNIKAYINLDMVGREGLLPILYPKFAIPEKTVENNAEGKQFHLLYTEELTKLSGQLGKDIQKNHLNIEPKPSILVHKSRGSDNLPFSLRKIPVLWFFTGLHPDYHTPDDEVERIDLDKLTDIAKAVYLSLWNLANKEL</sequence>
<dbReference type="Pfam" id="PF04389">
    <property type="entry name" value="Peptidase_M28"/>
    <property type="match status" value="1"/>
</dbReference>
<protein>
    <recommendedName>
        <fullName evidence="1">Peptidase M28 domain-containing protein</fullName>
    </recommendedName>
</protein>